<dbReference type="InterPro" id="IPR050879">
    <property type="entry name" value="Acyltransferase_3"/>
</dbReference>
<organism evidence="3 4">
    <name type="scientific">Pedobacter fastidiosus</name>
    <dbReference type="NCBI Taxonomy" id="2765361"/>
    <lineage>
        <taxon>Bacteria</taxon>
        <taxon>Pseudomonadati</taxon>
        <taxon>Bacteroidota</taxon>
        <taxon>Sphingobacteriia</taxon>
        <taxon>Sphingobacteriales</taxon>
        <taxon>Sphingobacteriaceae</taxon>
        <taxon>Pedobacter</taxon>
    </lineage>
</organism>
<dbReference type="InterPro" id="IPR002656">
    <property type="entry name" value="Acyl_transf_3_dom"/>
</dbReference>
<feature type="transmembrane region" description="Helical" evidence="1">
    <location>
        <begin position="188"/>
        <end position="209"/>
    </location>
</feature>
<evidence type="ECO:0000256" key="1">
    <source>
        <dbReference type="SAM" id="Phobius"/>
    </source>
</evidence>
<dbReference type="Pfam" id="PF01757">
    <property type="entry name" value="Acyl_transf_3"/>
    <property type="match status" value="1"/>
</dbReference>
<evidence type="ECO:0000313" key="3">
    <source>
        <dbReference type="EMBL" id="MBC6112155.1"/>
    </source>
</evidence>
<keyword evidence="1" id="KW-1133">Transmembrane helix</keyword>
<keyword evidence="1" id="KW-0812">Transmembrane</keyword>
<keyword evidence="4" id="KW-1185">Reference proteome</keyword>
<feature type="transmembrane region" description="Helical" evidence="1">
    <location>
        <begin position="275"/>
        <end position="295"/>
    </location>
</feature>
<feature type="transmembrane region" description="Helical" evidence="1">
    <location>
        <begin position="12"/>
        <end position="28"/>
    </location>
</feature>
<gene>
    <name evidence="3" type="ORF">H7U22_17165</name>
</gene>
<dbReference type="PANTHER" id="PTHR23028">
    <property type="entry name" value="ACETYLTRANSFERASE"/>
    <property type="match status" value="1"/>
</dbReference>
<sequence>MKKTQKNIHLEVVRGIAAFLVVLGHLIIKTPEIAHRKNHLTNLVGNWATESVLIFFVLSGIVIHSSVEAKHKSSKNFLLDRIVRINPILFVAVMISVVLEIYLFNGMPSVKMIIGNLIPISTMQGYMVDVFWNSNPVIWSLSFEMFFYFAFAIFVIKRNKISNGNILIWFILGIFSTFFYFNPISKNVIVNYIILMLAYSPVWIIGFYIWGYRNKFNTNFIIAMISLCCLPIVSRAHFTDNYYDPIRNILFALCSIPFFLFLIQDRKERKAFGFVEKYLSVFLISTTYLVSSLFIYNDSSYPLFSRILYILLPTSIIFIVLFKRLIQRFYSFFILKPFKYIGSLSYSIYLIHNPILVILATFTTAPLMIKIPLFLIVTYSASYFLEKKYQPIFNGLLLKRKAIKN</sequence>
<feature type="transmembrane region" description="Helical" evidence="1">
    <location>
        <begin position="216"/>
        <end position="234"/>
    </location>
</feature>
<proteinExistence type="predicted"/>
<keyword evidence="1" id="KW-0472">Membrane</keyword>
<feature type="transmembrane region" description="Helical" evidence="1">
    <location>
        <begin position="163"/>
        <end position="182"/>
    </location>
</feature>
<feature type="transmembrane region" description="Helical" evidence="1">
    <location>
        <begin position="137"/>
        <end position="156"/>
    </location>
</feature>
<feature type="transmembrane region" description="Helical" evidence="1">
    <location>
        <begin position="307"/>
        <end position="326"/>
    </location>
</feature>
<dbReference type="EMBL" id="JACRYL010000017">
    <property type="protein sequence ID" value="MBC6112155.1"/>
    <property type="molecule type" value="Genomic_DNA"/>
</dbReference>
<evidence type="ECO:0000313" key="4">
    <source>
        <dbReference type="Proteomes" id="UP000652755"/>
    </source>
</evidence>
<feature type="transmembrane region" description="Helical" evidence="1">
    <location>
        <begin position="246"/>
        <end position="263"/>
    </location>
</feature>
<reference evidence="3 4" key="1">
    <citation type="submission" date="2020-08" db="EMBL/GenBank/DDBJ databases">
        <authorList>
            <person name="Sun Q."/>
            <person name="Inoue M."/>
        </authorList>
    </citation>
    <scope>NUCLEOTIDE SEQUENCE [LARGE SCALE GENOMIC DNA]</scope>
    <source>
        <strain evidence="3 4">CCM 8938</strain>
    </source>
</reference>
<feature type="transmembrane region" description="Helical" evidence="1">
    <location>
        <begin position="338"/>
        <end position="361"/>
    </location>
</feature>
<evidence type="ECO:0000259" key="2">
    <source>
        <dbReference type="Pfam" id="PF01757"/>
    </source>
</evidence>
<dbReference type="RefSeq" id="WP_187072583.1">
    <property type="nucleotide sequence ID" value="NZ_JACRYL010000017.1"/>
</dbReference>
<feature type="transmembrane region" description="Helical" evidence="1">
    <location>
        <begin position="48"/>
        <end position="67"/>
    </location>
</feature>
<name>A0ABR7KVL5_9SPHI</name>
<dbReference type="Proteomes" id="UP000652755">
    <property type="component" value="Unassembled WGS sequence"/>
</dbReference>
<comment type="caution">
    <text evidence="3">The sequence shown here is derived from an EMBL/GenBank/DDBJ whole genome shotgun (WGS) entry which is preliminary data.</text>
</comment>
<accession>A0ABR7KVL5</accession>
<keyword evidence="3" id="KW-0808">Transferase</keyword>
<feature type="transmembrane region" description="Helical" evidence="1">
    <location>
        <begin position="88"/>
        <end position="105"/>
    </location>
</feature>
<dbReference type="GO" id="GO:0016746">
    <property type="term" value="F:acyltransferase activity"/>
    <property type="evidence" value="ECO:0007669"/>
    <property type="project" value="UniProtKB-KW"/>
</dbReference>
<feature type="domain" description="Acyltransferase 3" evidence="2">
    <location>
        <begin position="10"/>
        <end position="385"/>
    </location>
</feature>
<protein>
    <submittedName>
        <fullName evidence="3">Acyltransferase</fullName>
    </submittedName>
</protein>
<keyword evidence="3" id="KW-0012">Acyltransferase</keyword>